<dbReference type="AlphaFoldDB" id="A0A9J6FJ06"/>
<dbReference type="VEuPathDB" id="VectorBase:HLOH_057648"/>
<comment type="caution">
    <text evidence="5">The sequence shown here is derived from an EMBL/GenBank/DDBJ whole genome shotgun (WGS) entry which is preliminary data.</text>
</comment>
<dbReference type="OrthoDB" id="205623at2759"/>
<evidence type="ECO:0000313" key="5">
    <source>
        <dbReference type="EMBL" id="KAH9362321.1"/>
    </source>
</evidence>
<gene>
    <name evidence="5" type="ORF">HPB48_002299</name>
</gene>
<organism evidence="5 6">
    <name type="scientific">Haemaphysalis longicornis</name>
    <name type="common">Bush tick</name>
    <dbReference type="NCBI Taxonomy" id="44386"/>
    <lineage>
        <taxon>Eukaryota</taxon>
        <taxon>Metazoa</taxon>
        <taxon>Ecdysozoa</taxon>
        <taxon>Arthropoda</taxon>
        <taxon>Chelicerata</taxon>
        <taxon>Arachnida</taxon>
        <taxon>Acari</taxon>
        <taxon>Parasitiformes</taxon>
        <taxon>Ixodida</taxon>
        <taxon>Ixodoidea</taxon>
        <taxon>Ixodidae</taxon>
        <taxon>Haemaphysalinae</taxon>
        <taxon>Haemaphysalis</taxon>
    </lineage>
</organism>
<dbReference type="Proteomes" id="UP000821853">
    <property type="component" value="Chromosome 1"/>
</dbReference>
<name>A0A9J6FJ06_HAELO</name>
<dbReference type="InterPro" id="IPR027417">
    <property type="entry name" value="P-loop_NTPase"/>
</dbReference>
<feature type="compositionally biased region" description="Basic and acidic residues" evidence="3">
    <location>
        <begin position="245"/>
        <end position="264"/>
    </location>
</feature>
<feature type="domain" description="Sulfotransferase" evidence="4">
    <location>
        <begin position="129"/>
        <end position="228"/>
    </location>
</feature>
<comment type="similarity">
    <text evidence="1">Belongs to the sulfotransferase 1 family.</text>
</comment>
<dbReference type="EMBL" id="JABSTR010000001">
    <property type="protein sequence ID" value="KAH9362321.1"/>
    <property type="molecule type" value="Genomic_DNA"/>
</dbReference>
<sequence length="277" mass="31321">MRRPAQFAFEFEIAWLLQRDHLRRTRFEAFCQPWREAVHPSPEASTGGHGQSPGYPSTCASRGFGSPASSARRWFRQALEFVPREGDVVLVTYPKCGTHWVQQILQLIVSGGPLGGQLLRMAGQDAAHRAARYVYVARNPWDCCKSFYHHTRTFPPADFHDGSFDDFLELFVSGQTDHGDFFDHVLPWYSLRARHNVLFITYEQLAKQPRDTVLDIARFFGPQLREGAARRPGALPSGAGQEQCGLHEEAVCVRPGHTEEDTRKRPQRLSGGNKDTS</sequence>
<keyword evidence="6" id="KW-1185">Reference proteome</keyword>
<dbReference type="GO" id="GO:0008146">
    <property type="term" value="F:sulfotransferase activity"/>
    <property type="evidence" value="ECO:0007669"/>
    <property type="project" value="InterPro"/>
</dbReference>
<dbReference type="Gene3D" id="3.40.50.300">
    <property type="entry name" value="P-loop containing nucleotide triphosphate hydrolases"/>
    <property type="match status" value="1"/>
</dbReference>
<proteinExistence type="inferred from homology"/>
<feature type="domain" description="Sulfotransferase" evidence="4">
    <location>
        <begin position="86"/>
        <end position="111"/>
    </location>
</feature>
<dbReference type="PANTHER" id="PTHR11783">
    <property type="entry name" value="SULFOTRANSFERASE SULT"/>
    <property type="match status" value="1"/>
</dbReference>
<dbReference type="InterPro" id="IPR000863">
    <property type="entry name" value="Sulfotransferase_dom"/>
</dbReference>
<evidence type="ECO:0000256" key="2">
    <source>
        <dbReference type="ARBA" id="ARBA00022679"/>
    </source>
</evidence>
<protein>
    <recommendedName>
        <fullName evidence="4">Sulfotransferase domain-containing protein</fullName>
    </recommendedName>
</protein>
<dbReference type="Pfam" id="PF00685">
    <property type="entry name" value="Sulfotransfer_1"/>
    <property type="match status" value="2"/>
</dbReference>
<accession>A0A9J6FJ06</accession>
<evidence type="ECO:0000256" key="3">
    <source>
        <dbReference type="SAM" id="MobiDB-lite"/>
    </source>
</evidence>
<dbReference type="SUPFAM" id="SSF52540">
    <property type="entry name" value="P-loop containing nucleoside triphosphate hydrolases"/>
    <property type="match status" value="1"/>
</dbReference>
<evidence type="ECO:0000259" key="4">
    <source>
        <dbReference type="Pfam" id="PF00685"/>
    </source>
</evidence>
<evidence type="ECO:0000256" key="1">
    <source>
        <dbReference type="ARBA" id="ARBA00005771"/>
    </source>
</evidence>
<reference evidence="5 6" key="1">
    <citation type="journal article" date="2020" name="Cell">
        <title>Large-Scale Comparative Analyses of Tick Genomes Elucidate Their Genetic Diversity and Vector Capacities.</title>
        <authorList>
            <consortium name="Tick Genome and Microbiome Consortium (TIGMIC)"/>
            <person name="Jia N."/>
            <person name="Wang J."/>
            <person name="Shi W."/>
            <person name="Du L."/>
            <person name="Sun Y."/>
            <person name="Zhan W."/>
            <person name="Jiang J.F."/>
            <person name="Wang Q."/>
            <person name="Zhang B."/>
            <person name="Ji P."/>
            <person name="Bell-Sakyi L."/>
            <person name="Cui X.M."/>
            <person name="Yuan T.T."/>
            <person name="Jiang B.G."/>
            <person name="Yang W.F."/>
            <person name="Lam T.T."/>
            <person name="Chang Q.C."/>
            <person name="Ding S.J."/>
            <person name="Wang X.J."/>
            <person name="Zhu J.G."/>
            <person name="Ruan X.D."/>
            <person name="Zhao L."/>
            <person name="Wei J.T."/>
            <person name="Ye R.Z."/>
            <person name="Que T.C."/>
            <person name="Du C.H."/>
            <person name="Zhou Y.H."/>
            <person name="Cheng J.X."/>
            <person name="Dai P.F."/>
            <person name="Guo W.B."/>
            <person name="Han X.H."/>
            <person name="Huang E.J."/>
            <person name="Li L.F."/>
            <person name="Wei W."/>
            <person name="Gao Y.C."/>
            <person name="Liu J.Z."/>
            <person name="Shao H.Z."/>
            <person name="Wang X."/>
            <person name="Wang C.C."/>
            <person name="Yang T.C."/>
            <person name="Huo Q.B."/>
            <person name="Li W."/>
            <person name="Chen H.Y."/>
            <person name="Chen S.E."/>
            <person name="Zhou L.G."/>
            <person name="Ni X.B."/>
            <person name="Tian J.H."/>
            <person name="Sheng Y."/>
            <person name="Liu T."/>
            <person name="Pan Y.S."/>
            <person name="Xia L.Y."/>
            <person name="Li J."/>
            <person name="Zhao F."/>
            <person name="Cao W.C."/>
        </authorList>
    </citation>
    <scope>NUCLEOTIDE SEQUENCE [LARGE SCALE GENOMIC DNA]</scope>
    <source>
        <strain evidence="5">HaeL-2018</strain>
    </source>
</reference>
<evidence type="ECO:0000313" key="6">
    <source>
        <dbReference type="Proteomes" id="UP000821853"/>
    </source>
</evidence>
<feature type="region of interest" description="Disordered" evidence="3">
    <location>
        <begin position="228"/>
        <end position="277"/>
    </location>
</feature>
<keyword evidence="2" id="KW-0808">Transferase</keyword>